<feature type="transmembrane region" description="Helical" evidence="11">
    <location>
        <begin position="623"/>
        <end position="644"/>
    </location>
</feature>
<feature type="transmembrane region" description="Helical" evidence="11">
    <location>
        <begin position="583"/>
        <end position="603"/>
    </location>
</feature>
<name>A0A7N0ZXE6_KALFE</name>
<keyword evidence="10" id="KW-0325">Glycoprotein</keyword>
<dbReference type="EnsemblPlants" id="Kaladp0048s0645.4.v1.1">
    <property type="protein sequence ID" value="Kaladp0048s0645.4.v1.1"/>
    <property type="gene ID" value="Kaladp0048s0645.v1.1"/>
</dbReference>
<evidence type="ECO:0000256" key="7">
    <source>
        <dbReference type="ARBA" id="ARBA00022824"/>
    </source>
</evidence>
<feature type="transmembrane region" description="Helical" evidence="11">
    <location>
        <begin position="734"/>
        <end position="761"/>
    </location>
</feature>
<accession>A0A7N0ZXE6</accession>
<feature type="transmembrane region" description="Helical" evidence="11">
    <location>
        <begin position="874"/>
        <end position="894"/>
    </location>
</feature>
<evidence type="ECO:0000256" key="4">
    <source>
        <dbReference type="ARBA" id="ARBA00022502"/>
    </source>
</evidence>
<keyword evidence="9 11" id="KW-0472">Membrane</keyword>
<comment type="similarity">
    <text evidence="3">Belongs to the PIGG/PIGN/PIGO family. PIGO subfamily.</text>
</comment>
<evidence type="ECO:0000256" key="10">
    <source>
        <dbReference type="ARBA" id="ARBA00023180"/>
    </source>
</evidence>
<evidence type="ECO:0000256" key="2">
    <source>
        <dbReference type="ARBA" id="ARBA00004687"/>
    </source>
</evidence>
<dbReference type="GO" id="GO:0051377">
    <property type="term" value="F:mannose-ethanolamine phosphotransferase activity"/>
    <property type="evidence" value="ECO:0007669"/>
    <property type="project" value="InterPro"/>
</dbReference>
<keyword evidence="8 11" id="KW-1133">Transmembrane helix</keyword>
<evidence type="ECO:0000256" key="1">
    <source>
        <dbReference type="ARBA" id="ARBA00004477"/>
    </source>
</evidence>
<dbReference type="GO" id="GO:0006506">
    <property type="term" value="P:GPI anchor biosynthetic process"/>
    <property type="evidence" value="ECO:0007669"/>
    <property type="project" value="UniProtKB-UniPathway"/>
</dbReference>
<feature type="transmembrane region" description="Helical" evidence="11">
    <location>
        <begin position="915"/>
        <end position="934"/>
    </location>
</feature>
<comment type="subcellular location">
    <subcellularLocation>
        <location evidence="1">Endoplasmic reticulum membrane</location>
        <topology evidence="1">Multi-pass membrane protein</topology>
    </subcellularLocation>
</comment>
<evidence type="ECO:0000256" key="8">
    <source>
        <dbReference type="ARBA" id="ARBA00022989"/>
    </source>
</evidence>
<keyword evidence="4" id="KW-0337">GPI-anchor biosynthesis</keyword>
<protein>
    <recommendedName>
        <fullName evidence="14">GPI ethanolamine phosphate transferase 3</fullName>
    </recommendedName>
</protein>
<organism evidence="12 13">
    <name type="scientific">Kalanchoe fedtschenkoi</name>
    <name type="common">Lavender scallops</name>
    <name type="synonym">South American air plant</name>
    <dbReference type="NCBI Taxonomy" id="63787"/>
    <lineage>
        <taxon>Eukaryota</taxon>
        <taxon>Viridiplantae</taxon>
        <taxon>Streptophyta</taxon>
        <taxon>Embryophyta</taxon>
        <taxon>Tracheophyta</taxon>
        <taxon>Spermatophyta</taxon>
        <taxon>Magnoliopsida</taxon>
        <taxon>eudicotyledons</taxon>
        <taxon>Gunneridae</taxon>
        <taxon>Pentapetalae</taxon>
        <taxon>Saxifragales</taxon>
        <taxon>Crassulaceae</taxon>
        <taxon>Kalanchoe</taxon>
    </lineage>
</organism>
<dbReference type="InterPro" id="IPR039524">
    <property type="entry name" value="PIGO/GPI13"/>
</dbReference>
<dbReference type="SUPFAM" id="SSF53649">
    <property type="entry name" value="Alkaline phosphatase-like"/>
    <property type="match status" value="1"/>
</dbReference>
<evidence type="ECO:0000256" key="5">
    <source>
        <dbReference type="ARBA" id="ARBA00022679"/>
    </source>
</evidence>
<dbReference type="CDD" id="cd16023">
    <property type="entry name" value="GPI_EPT_3"/>
    <property type="match status" value="1"/>
</dbReference>
<evidence type="ECO:0008006" key="14">
    <source>
        <dbReference type="Google" id="ProtNLM"/>
    </source>
</evidence>
<evidence type="ECO:0000313" key="12">
    <source>
        <dbReference type="EnsemblPlants" id="Kaladp0048s0645.4.v1.1"/>
    </source>
</evidence>
<dbReference type="InterPro" id="IPR037675">
    <property type="entry name" value="PIG-O_N"/>
</dbReference>
<evidence type="ECO:0000256" key="11">
    <source>
        <dbReference type="SAM" id="Phobius"/>
    </source>
</evidence>
<evidence type="ECO:0000256" key="3">
    <source>
        <dbReference type="ARBA" id="ARBA00008695"/>
    </source>
</evidence>
<keyword evidence="5" id="KW-0808">Transferase</keyword>
<dbReference type="UniPathway" id="UPA00196"/>
<dbReference type="AlphaFoldDB" id="A0A7N0ZXE6"/>
<dbReference type="Pfam" id="PF01663">
    <property type="entry name" value="Phosphodiest"/>
    <property type="match status" value="1"/>
</dbReference>
<dbReference type="Gramene" id="Kaladp0048s0645.2.v1.1">
    <property type="protein sequence ID" value="Kaladp0048s0645.2.v1.1"/>
    <property type="gene ID" value="Kaladp0048s0645.v1.1"/>
</dbReference>
<feature type="transmembrane region" description="Helical" evidence="11">
    <location>
        <begin position="9"/>
        <end position="32"/>
    </location>
</feature>
<dbReference type="InterPro" id="IPR002591">
    <property type="entry name" value="Phosphodiest/P_Trfase"/>
</dbReference>
<dbReference type="Gene3D" id="3.40.720.10">
    <property type="entry name" value="Alkaline Phosphatase, subunit A"/>
    <property type="match status" value="1"/>
</dbReference>
<keyword evidence="7" id="KW-0256">Endoplasmic reticulum</keyword>
<evidence type="ECO:0000256" key="6">
    <source>
        <dbReference type="ARBA" id="ARBA00022692"/>
    </source>
</evidence>
<dbReference type="Gramene" id="Kaladp0048s0645.3.v1.1">
    <property type="protein sequence ID" value="Kaladp0048s0645.3.v1.1"/>
    <property type="gene ID" value="Kaladp0048s0645.v1.1"/>
</dbReference>
<dbReference type="PANTHER" id="PTHR23071">
    <property type="entry name" value="PHOSPHATIDYLINOSITOL GLYCAN"/>
    <property type="match status" value="1"/>
</dbReference>
<dbReference type="PANTHER" id="PTHR23071:SF1">
    <property type="entry name" value="GPI ETHANOLAMINE PHOSPHATE TRANSFERASE 3"/>
    <property type="match status" value="1"/>
</dbReference>
<dbReference type="EnsemblPlants" id="Kaladp0048s0645.3.v1.1">
    <property type="protein sequence ID" value="Kaladp0048s0645.3.v1.1"/>
    <property type="gene ID" value="Kaladp0048s0645.v1.1"/>
</dbReference>
<keyword evidence="6 11" id="KW-0812">Transmembrane</keyword>
<evidence type="ECO:0000256" key="9">
    <source>
        <dbReference type="ARBA" id="ARBA00023136"/>
    </source>
</evidence>
<evidence type="ECO:0000313" key="13">
    <source>
        <dbReference type="Proteomes" id="UP000594263"/>
    </source>
</evidence>
<feature type="transmembrane region" description="Helical" evidence="11">
    <location>
        <begin position="491"/>
        <end position="508"/>
    </location>
</feature>
<dbReference type="Gramene" id="Kaladp0048s0645.1.v1.1">
    <property type="protein sequence ID" value="Kaladp0048s0645.1.v1.1"/>
    <property type="gene ID" value="Kaladp0048s0645.v1.1"/>
</dbReference>
<reference evidence="12" key="1">
    <citation type="submission" date="2021-01" db="UniProtKB">
        <authorList>
            <consortium name="EnsemblPlants"/>
        </authorList>
    </citation>
    <scope>IDENTIFICATION</scope>
</reference>
<dbReference type="EnsemblPlants" id="Kaladp0048s0645.1.v1.1">
    <property type="protein sequence ID" value="Kaladp0048s0645.1.v1.1"/>
    <property type="gene ID" value="Kaladp0048s0645.v1.1"/>
</dbReference>
<dbReference type="GO" id="GO:0005789">
    <property type="term" value="C:endoplasmic reticulum membrane"/>
    <property type="evidence" value="ECO:0007669"/>
    <property type="project" value="UniProtKB-SubCell"/>
</dbReference>
<dbReference type="Gramene" id="Kaladp0048s0645.4.v1.1">
    <property type="protein sequence ID" value="Kaladp0048s0645.4.v1.1"/>
    <property type="gene ID" value="Kaladp0048s0645.v1.1"/>
</dbReference>
<comment type="pathway">
    <text evidence="2">Glycolipid biosynthesis; glycosylphosphatidylinositol-anchor biosynthesis.</text>
</comment>
<dbReference type="OMA" id="KYFIICG"/>
<dbReference type="Proteomes" id="UP000594263">
    <property type="component" value="Unplaced"/>
</dbReference>
<proteinExistence type="inferred from homology"/>
<sequence>MDKSDKWRLIWPVMVIMVLHFVAIFLFTRGFLLTRTELPFYSTCSDSASQSPCEGGFNSTTGCWTKPLVQRVVIIVIDALRFDFVAPSTCFQEKKPWMDRLKVLQDLALTQPSRARIFKFIADPPTTTLQRLKGLTTGGLPTFIDVGHSFGAPAIVEDNFVHQLVQNGRKVVMMGDDTWMQLFPHHFEKSYPFPSFNVKDLHTVDNGCIDHLIPLLHHDDWDVLIAHFLGVDHAGHIYGVDSGPMVEKLDQYNGVLERVIGILEDHSGPGGLHENTLLLVLGDHGQTLNGDHGGGTAEEAETSLFAMTFDKVHSARTDPSSSDLHLDKMVCQSSIQQLNFAVTVSALLGIPFPFGSIGTAEPELYALVAGVEGLNRSSFKNCENESDLEEWMKNYATVLCKNSWQVKKYVDVYSAASVDGFSSEDMIHITDEYAQAQQNWSQTVKILQSHDNKNCHTSLPALKGQIDAYSRFLDGVAELARSKWTEFNVKMMGAGLGAMFISLVFHFLSIKRVMDFSPCGASKISLGSVFAFSTVLIRGCSFLSNSYILEEGKVANYLLATSCILQLRYSFKKNMMLSEAVILLLLTLALRFSIEIGLSKQAATSLFMNYYPSWLSWFTGDHPFWTLLSVYMPILALLLVAYLIHKSSFGFTWWGISNYVIKLTILSYMLIVVHTILESNVLGLPPASEYYRRVVIPQTIYALGLGKLLLLAIDAFRREGKVLDCYMSLYRKTVMVLCAWSPTIILLSGSKGSLFALALIISGKCMMRLKIAVEDSKGTSDGLLSSCLSQVTQWNLLAVCLFFATGHWCAFDGLRYGAAFIGFDEFIFARQAALQAIETFGFSHILPILGLPFLVADGNSDQGRPFLLFKKISLAYLILGMISAVTVTFTLMCVSIHRRHLMVWGLFAPKYVFDVVGLIVTDTLICMASIYYVTCGR</sequence>
<dbReference type="InterPro" id="IPR017850">
    <property type="entry name" value="Alkaline_phosphatase_core_sf"/>
</dbReference>
<feature type="transmembrane region" description="Helical" evidence="11">
    <location>
        <begin position="656"/>
        <end position="676"/>
    </location>
</feature>
<keyword evidence="13" id="KW-1185">Reference proteome</keyword>
<dbReference type="EnsemblPlants" id="Kaladp0048s0645.2.v1.1">
    <property type="protein sequence ID" value="Kaladp0048s0645.2.v1.1"/>
    <property type="gene ID" value="Kaladp0048s0645.v1.1"/>
</dbReference>